<dbReference type="RefSeq" id="WP_048166902.1">
    <property type="nucleotide sequence ID" value="NZ_CP009501.1"/>
</dbReference>
<reference evidence="2 3" key="1">
    <citation type="submission" date="2014-07" db="EMBL/GenBank/DDBJ databases">
        <title>Methanogenic archaea and the global carbon cycle.</title>
        <authorList>
            <person name="Henriksen J.R."/>
            <person name="Luke J."/>
            <person name="Reinhart S."/>
            <person name="Benedict M.N."/>
            <person name="Youngblut N.D."/>
            <person name="Metcalf M.E."/>
            <person name="Whitaker R.J."/>
            <person name="Metcalf W.W."/>
        </authorList>
    </citation>
    <scope>NUCLEOTIDE SEQUENCE [LARGE SCALE GENOMIC DNA]</scope>
    <source>
        <strain evidence="3">ATCC 43570 / DSM 1825 / OCM 12 / VKM B-1830 / TM-1</strain>
    </source>
</reference>
<organism evidence="2 3">
    <name type="scientific">Methanosarcina thermophila (strain ATCC 43570 / DSM 1825 / OCM 12 / VKM B-1830 / TM-1)</name>
    <dbReference type="NCBI Taxonomy" id="523844"/>
    <lineage>
        <taxon>Archaea</taxon>
        <taxon>Methanobacteriati</taxon>
        <taxon>Methanobacteriota</taxon>
        <taxon>Stenosarchaea group</taxon>
        <taxon>Methanomicrobia</taxon>
        <taxon>Methanosarcinales</taxon>
        <taxon>Methanosarcinaceae</taxon>
        <taxon>Methanosarcina</taxon>
    </lineage>
</organism>
<dbReference type="GeneID" id="24847957"/>
<proteinExistence type="predicted"/>
<dbReference type="AlphaFoldDB" id="A0A0E3H8R0"/>
<dbReference type="PANTHER" id="PTHR34293:SF1">
    <property type="entry name" value="HTH-TYPE TRANSCRIPTIONAL REGULATOR TRMBL2"/>
    <property type="match status" value="1"/>
</dbReference>
<dbReference type="Pfam" id="PF01978">
    <property type="entry name" value="TrmB"/>
    <property type="match status" value="1"/>
</dbReference>
<dbReference type="KEGG" id="mthr:MSTHT_1031"/>
<dbReference type="HOGENOM" id="CLU_156334_0_0_2"/>
<accession>A0A0E3H8R0</accession>
<dbReference type="PATRIC" id="fig|523844.20.peg.1316"/>
<dbReference type="InterPro" id="IPR036390">
    <property type="entry name" value="WH_DNA-bd_sf"/>
</dbReference>
<evidence type="ECO:0000313" key="2">
    <source>
        <dbReference type="EMBL" id="AKB12789.1"/>
    </source>
</evidence>
<evidence type="ECO:0000313" key="3">
    <source>
        <dbReference type="Proteomes" id="UP000066529"/>
    </source>
</evidence>
<dbReference type="EMBL" id="CP009501">
    <property type="protein sequence ID" value="AKB12789.1"/>
    <property type="molecule type" value="Genomic_DNA"/>
</dbReference>
<dbReference type="SUPFAM" id="SSF46785">
    <property type="entry name" value="Winged helix' DNA-binding domain"/>
    <property type="match status" value="1"/>
</dbReference>
<name>A0A0E3H8R0_METTT</name>
<dbReference type="InterPro" id="IPR051797">
    <property type="entry name" value="TrmB-like"/>
</dbReference>
<sequence length="117" mass="13664">MRTELIDKLKKLGFTENEAKVYVGLLSLNEATAREIHEFTHVPRPKIYSVLERMVKKGYVEVIEGTPAIFRSIDPEQLTEKLKNEFLLSLNETLKELNFTENRKKELNFHRKSEKGS</sequence>
<protein>
    <submittedName>
        <fullName evidence="2">Transcriptional regulator, TrmB family</fullName>
    </submittedName>
</protein>
<dbReference type="InterPro" id="IPR002831">
    <property type="entry name" value="Tscrpt_reg_TrmB_N"/>
</dbReference>
<dbReference type="Proteomes" id="UP000066529">
    <property type="component" value="Chromosome"/>
</dbReference>
<gene>
    <name evidence="2" type="ORF">MSTHT_1031</name>
</gene>
<dbReference type="InterPro" id="IPR036388">
    <property type="entry name" value="WH-like_DNA-bd_sf"/>
</dbReference>
<feature type="domain" description="Transcription regulator TrmB N-terminal" evidence="1">
    <location>
        <begin position="9"/>
        <end position="76"/>
    </location>
</feature>
<dbReference type="Gene3D" id="1.10.10.10">
    <property type="entry name" value="Winged helix-like DNA-binding domain superfamily/Winged helix DNA-binding domain"/>
    <property type="match status" value="1"/>
</dbReference>
<dbReference type="PANTHER" id="PTHR34293">
    <property type="entry name" value="HTH-TYPE TRANSCRIPTIONAL REGULATOR TRMBL2"/>
    <property type="match status" value="1"/>
</dbReference>
<evidence type="ECO:0000259" key="1">
    <source>
        <dbReference type="Pfam" id="PF01978"/>
    </source>
</evidence>
<dbReference type="STRING" id="523844.MSTHT_1031"/>
<dbReference type="OrthoDB" id="30795at2157"/>